<reference evidence="1" key="1">
    <citation type="journal article" date="2015" name="Nature">
        <title>Complex archaea that bridge the gap between prokaryotes and eukaryotes.</title>
        <authorList>
            <person name="Spang A."/>
            <person name="Saw J.H."/>
            <person name="Jorgensen S.L."/>
            <person name="Zaremba-Niedzwiedzka K."/>
            <person name="Martijn J."/>
            <person name="Lind A.E."/>
            <person name="van Eijk R."/>
            <person name="Schleper C."/>
            <person name="Guy L."/>
            <person name="Ettema T.J."/>
        </authorList>
    </citation>
    <scope>NUCLEOTIDE SEQUENCE</scope>
</reference>
<dbReference type="AlphaFoldDB" id="A0A0F8YY19"/>
<evidence type="ECO:0000313" key="1">
    <source>
        <dbReference type="EMBL" id="KKK86328.1"/>
    </source>
</evidence>
<organism evidence="1">
    <name type="scientific">marine sediment metagenome</name>
    <dbReference type="NCBI Taxonomy" id="412755"/>
    <lineage>
        <taxon>unclassified sequences</taxon>
        <taxon>metagenomes</taxon>
        <taxon>ecological metagenomes</taxon>
    </lineage>
</organism>
<dbReference type="EMBL" id="LAZR01050895">
    <property type="protein sequence ID" value="KKK86328.1"/>
    <property type="molecule type" value="Genomic_DNA"/>
</dbReference>
<comment type="caution">
    <text evidence="1">The sequence shown here is derived from an EMBL/GenBank/DDBJ whole genome shotgun (WGS) entry which is preliminary data.</text>
</comment>
<sequence length="209" mass="24582">MAKDHPLLFTGDMVIRILTCAKCGKISVEFPCCHCGSEEFCKTQTRRVPVERYRNWKVGELIYVRENWWAVEVTDIGIQYCVFDDKIIDGIPTPKELRLLDRQDWKWGRHPNIHMPKKAARIWLKITGLREERVQEISLEDVIKEGIKDNVKCVYRDNVSKCDHHETVNKFISLWDSINAKRHKGTYAWAKNPITKVIESKRLRECPCK</sequence>
<name>A0A0F8YY19_9ZZZZ</name>
<proteinExistence type="predicted"/>
<protein>
    <submittedName>
        <fullName evidence="1">Uncharacterized protein</fullName>
    </submittedName>
</protein>
<gene>
    <name evidence="1" type="ORF">LCGC14_2764330</name>
</gene>
<accession>A0A0F8YY19</accession>